<evidence type="ECO:0000313" key="1">
    <source>
        <dbReference type="EMBL" id="KKL13221.1"/>
    </source>
</evidence>
<name>A0A0F9D636_9ZZZZ</name>
<dbReference type="EMBL" id="LAZR01040946">
    <property type="protein sequence ID" value="KKL13221.1"/>
    <property type="molecule type" value="Genomic_DNA"/>
</dbReference>
<sequence length="58" mass="6417">MIKVGDTVKILESNASPLKVGSQHVVTGLVKDRARRILQIGPFLFPTSMVRLIKEKEA</sequence>
<reference evidence="1" key="1">
    <citation type="journal article" date="2015" name="Nature">
        <title>Complex archaea that bridge the gap between prokaryotes and eukaryotes.</title>
        <authorList>
            <person name="Spang A."/>
            <person name="Saw J.H."/>
            <person name="Jorgensen S.L."/>
            <person name="Zaremba-Niedzwiedzka K."/>
            <person name="Martijn J."/>
            <person name="Lind A.E."/>
            <person name="van Eijk R."/>
            <person name="Schleper C."/>
            <person name="Guy L."/>
            <person name="Ettema T.J."/>
        </authorList>
    </citation>
    <scope>NUCLEOTIDE SEQUENCE</scope>
</reference>
<accession>A0A0F9D636</accession>
<proteinExistence type="predicted"/>
<dbReference type="AlphaFoldDB" id="A0A0F9D636"/>
<gene>
    <name evidence="1" type="ORF">LCGC14_2527920</name>
</gene>
<comment type="caution">
    <text evidence="1">The sequence shown here is derived from an EMBL/GenBank/DDBJ whole genome shotgun (WGS) entry which is preliminary data.</text>
</comment>
<protein>
    <submittedName>
        <fullName evidence="1">Uncharacterized protein</fullName>
    </submittedName>
</protein>
<organism evidence="1">
    <name type="scientific">marine sediment metagenome</name>
    <dbReference type="NCBI Taxonomy" id="412755"/>
    <lineage>
        <taxon>unclassified sequences</taxon>
        <taxon>metagenomes</taxon>
        <taxon>ecological metagenomes</taxon>
    </lineage>
</organism>